<feature type="region of interest" description="Disordered" evidence="1">
    <location>
        <begin position="1"/>
        <end position="114"/>
    </location>
</feature>
<dbReference type="OrthoDB" id="4356615at2759"/>
<dbReference type="AlphaFoldDB" id="A0A553ICP6"/>
<evidence type="ECO:0000259" key="5">
    <source>
        <dbReference type="Pfam" id="PF24589"/>
    </source>
</evidence>
<accession>A0A553ICP6</accession>
<feature type="compositionally biased region" description="Basic and acidic residues" evidence="1">
    <location>
        <begin position="232"/>
        <end position="254"/>
    </location>
</feature>
<protein>
    <submittedName>
        <fullName evidence="6">Uncharacterized protein</fullName>
    </submittedName>
</protein>
<feature type="compositionally biased region" description="Polar residues" evidence="1">
    <location>
        <begin position="353"/>
        <end position="369"/>
    </location>
</feature>
<evidence type="ECO:0000256" key="1">
    <source>
        <dbReference type="SAM" id="MobiDB-lite"/>
    </source>
</evidence>
<proteinExistence type="predicted"/>
<dbReference type="InterPro" id="IPR056030">
    <property type="entry name" value="DUF7611"/>
</dbReference>
<dbReference type="Pfam" id="PF24586">
    <property type="entry name" value="DUF7611"/>
    <property type="match status" value="1"/>
</dbReference>
<gene>
    <name evidence="6" type="ORF">FHL15_001185</name>
</gene>
<dbReference type="Pfam" id="PF24588">
    <property type="entry name" value="DUF7613"/>
    <property type="match status" value="1"/>
</dbReference>
<feature type="domain" description="DUF7612" evidence="3">
    <location>
        <begin position="761"/>
        <end position="892"/>
    </location>
</feature>
<name>A0A553ICP6_9PEZI</name>
<evidence type="ECO:0000259" key="4">
    <source>
        <dbReference type="Pfam" id="PF24588"/>
    </source>
</evidence>
<evidence type="ECO:0000313" key="6">
    <source>
        <dbReference type="EMBL" id="TRX97975.1"/>
    </source>
</evidence>
<feature type="compositionally biased region" description="Polar residues" evidence="1">
    <location>
        <begin position="288"/>
        <end position="299"/>
    </location>
</feature>
<dbReference type="InterPro" id="IPR056032">
    <property type="entry name" value="DUF7613"/>
</dbReference>
<dbReference type="Proteomes" id="UP000319160">
    <property type="component" value="Unassembled WGS sequence"/>
</dbReference>
<dbReference type="Pfam" id="PF24589">
    <property type="entry name" value="DUF7614"/>
    <property type="match status" value="1"/>
</dbReference>
<feature type="compositionally biased region" description="Basic and acidic residues" evidence="1">
    <location>
        <begin position="12"/>
        <end position="41"/>
    </location>
</feature>
<comment type="caution">
    <text evidence="6">The sequence shown here is derived from an EMBL/GenBank/DDBJ whole genome shotgun (WGS) entry which is preliminary data.</text>
</comment>
<feature type="domain" description="DUF7613" evidence="4">
    <location>
        <begin position="897"/>
        <end position="1054"/>
    </location>
</feature>
<dbReference type="STRING" id="2512241.A0A553ICP6"/>
<keyword evidence="7" id="KW-1185">Reference proteome</keyword>
<dbReference type="InterPro" id="IPR056033">
    <property type="entry name" value="DUF7614"/>
</dbReference>
<sequence length="1204" mass="133994">MENDLSSADGGRSSRRDRIMGKLFKPKDKKLTSEESAHEISEFLGTSDRLQVTHPPPRPPPFQNTGVPTLAIDTSKASRFTKAAKYAADSSQQSLPSRAQSHSPPRPRKHKGLTVRFADTYPDVIGEGGDECETAVAEIGRRKRAKSAPLATSAPLSKQASLRQGGVSRADTKGADDFVPAPIRRTQTGFSTRADIGRTDSVSTSSRAPPEPPKPRGIPAGEPVPSRFLDTGNRKDEDRRSFIEFHQQEQRRAEAMALTEAIRSANSSAHPDWDDHVSSSESGHESSPQQHRQQYSARPSQDPPSPVASEKPSRSPMPPPSLAESVSSMLRTQSTRSPLTPPEKNPARRSPLPRQNTVREPAQTTSTKSFLPPIVTEQLPDFNNEPAQSQRRSPDELRIVTDLSNGSPPSAYLNSVHSTSDLSFKSTPINQNPASRAFVSPSLERTKSLHDVVVAAGDDAFETFTTRTKHLYELFRLYAEQQRPLDAARPEDVSRAALWWFLKGRTSLENVIRNRPKDPEETRHLIARYQAYTDLAKGYWLTEVALPEIAEGKYSPVSGELGDVRQVLLSNLRKLAISMKRNGFLPPDEPFLPQTMDKSIWIEYPSLSQDIIALLNGRWGSTLTAVQQPTRSMEALEALPVGDTSKYFMYTRVPVDVYLMEQGIESAQTYFPCMLSVVRSPEEPGLNFIVASQNGSVSLRIQTDKKAGPSWQNVKWRPDAYSIEIKLPRGFLLAVQCTKQDFNVLWGIFDFSNKVQGYLYPRQDEVVVCNMMLRGFHYFDANPEGRTFPKEAVGQCQVALFEKLLKENSPTGPRTFHRGFRLAVVTGPRTRTLSGVSHAFPPQLPINFAMLRGDQRAPMLQLEFNDGKNRGRMVMSFSDEQEREKVLRLISGSYVHSDEEVVADVPLEGMSISEGLADIKGGYAATQRLPWQRARIVNDRYSEETPQTVLAEKLRIEIDSVDKTGVGIVSTVTDRVNVAPGELKLRLGTKDILTLQVLRQPQLDMTISLLETGVPKESTREFASLQNSIQSNSTVRTYRFPSFKDLHAFQQGLTGYSVLFDGIAASLNISRRMMVVPIHKKWEAGTTRIQVVQQEKTVQLLAFFEDWHHGQCMGFVLKGTDVFECFSRGSKAGLKLADAKFPLPKVPADGSPKTDDMAFLCLDMPDFAGEHDDITILFDDGLERDRLCSVLPAPVKGSRLSKVK</sequence>
<feature type="compositionally biased region" description="Polar residues" evidence="1">
    <location>
        <begin position="324"/>
        <end position="338"/>
    </location>
</feature>
<dbReference type="InterPro" id="IPR056031">
    <property type="entry name" value="DUF7612"/>
</dbReference>
<feature type="region of interest" description="Disordered" evidence="1">
    <location>
        <begin position="140"/>
        <end position="395"/>
    </location>
</feature>
<evidence type="ECO:0000259" key="2">
    <source>
        <dbReference type="Pfam" id="PF24586"/>
    </source>
</evidence>
<feature type="domain" description="DUF7611" evidence="2">
    <location>
        <begin position="604"/>
        <end position="758"/>
    </location>
</feature>
<evidence type="ECO:0000313" key="7">
    <source>
        <dbReference type="Proteomes" id="UP000319160"/>
    </source>
</evidence>
<organism evidence="6 7">
    <name type="scientific">Xylaria flabelliformis</name>
    <dbReference type="NCBI Taxonomy" id="2512241"/>
    <lineage>
        <taxon>Eukaryota</taxon>
        <taxon>Fungi</taxon>
        <taxon>Dikarya</taxon>
        <taxon>Ascomycota</taxon>
        <taxon>Pezizomycotina</taxon>
        <taxon>Sordariomycetes</taxon>
        <taxon>Xylariomycetidae</taxon>
        <taxon>Xylariales</taxon>
        <taxon>Xylariaceae</taxon>
        <taxon>Xylaria</taxon>
    </lineage>
</organism>
<feature type="domain" description="DUF7614" evidence="5">
    <location>
        <begin position="1060"/>
        <end position="1192"/>
    </location>
</feature>
<evidence type="ECO:0000259" key="3">
    <source>
        <dbReference type="Pfam" id="PF24587"/>
    </source>
</evidence>
<feature type="compositionally biased region" description="Polar residues" evidence="1">
    <location>
        <begin position="89"/>
        <end position="103"/>
    </location>
</feature>
<dbReference type="EMBL" id="VFLP01000004">
    <property type="protein sequence ID" value="TRX97975.1"/>
    <property type="molecule type" value="Genomic_DNA"/>
</dbReference>
<dbReference type="Pfam" id="PF24587">
    <property type="entry name" value="DUF7612"/>
    <property type="match status" value="1"/>
</dbReference>
<reference evidence="7" key="1">
    <citation type="submission" date="2019-06" db="EMBL/GenBank/DDBJ databases">
        <title>Draft genome sequence of the griseofulvin-producing fungus Xylaria cubensis strain G536.</title>
        <authorList>
            <person name="Mead M.E."/>
            <person name="Raja H.A."/>
            <person name="Steenwyk J.L."/>
            <person name="Knowles S.L."/>
            <person name="Oberlies N.H."/>
            <person name="Rokas A."/>
        </authorList>
    </citation>
    <scope>NUCLEOTIDE SEQUENCE [LARGE SCALE GENOMIC DNA]</scope>
    <source>
        <strain evidence="7">G536</strain>
    </source>
</reference>
<feature type="compositionally biased region" description="Basic and acidic residues" evidence="1">
    <location>
        <begin position="271"/>
        <end position="284"/>
    </location>
</feature>
<feature type="compositionally biased region" description="Low complexity" evidence="1">
    <location>
        <begin position="1"/>
        <end position="11"/>
    </location>
</feature>